<dbReference type="InterPro" id="IPR027417">
    <property type="entry name" value="P-loop_NTPase"/>
</dbReference>
<reference evidence="1" key="2">
    <citation type="journal article" date="2023" name="IMA Fungus">
        <title>Comparative genomic study of the Penicillium genus elucidates a diverse pangenome and 15 lateral gene transfer events.</title>
        <authorList>
            <person name="Petersen C."/>
            <person name="Sorensen T."/>
            <person name="Nielsen M.R."/>
            <person name="Sondergaard T.E."/>
            <person name="Sorensen J.L."/>
            <person name="Fitzpatrick D.A."/>
            <person name="Frisvad J.C."/>
            <person name="Nielsen K.L."/>
        </authorList>
    </citation>
    <scope>NUCLEOTIDE SEQUENCE</scope>
    <source>
        <strain evidence="1">IBT 15544</strain>
    </source>
</reference>
<dbReference type="RefSeq" id="XP_058312777.1">
    <property type="nucleotide sequence ID" value="XM_058447366.1"/>
</dbReference>
<dbReference type="GeneID" id="83174666"/>
<proteinExistence type="predicted"/>
<gene>
    <name evidence="1" type="ORF">N7498_000303</name>
</gene>
<dbReference type="Gene3D" id="3.40.50.300">
    <property type="entry name" value="P-loop containing nucleotide triphosphate hydrolases"/>
    <property type="match status" value="1"/>
</dbReference>
<dbReference type="EMBL" id="JAPQKR010000004">
    <property type="protein sequence ID" value="KAJ5218204.1"/>
    <property type="molecule type" value="Genomic_DNA"/>
</dbReference>
<name>A0A9W9NE74_9EURO</name>
<dbReference type="PANTHER" id="PTHR36978">
    <property type="entry name" value="P-LOOP CONTAINING NUCLEOTIDE TRIPHOSPHATE HYDROLASE"/>
    <property type="match status" value="1"/>
</dbReference>
<dbReference type="SUPFAM" id="SSF52540">
    <property type="entry name" value="P-loop containing nucleoside triphosphate hydrolases"/>
    <property type="match status" value="1"/>
</dbReference>
<dbReference type="Proteomes" id="UP001150904">
    <property type="component" value="Unassembled WGS sequence"/>
</dbReference>
<organism evidence="1 2">
    <name type="scientific">Penicillium cinerascens</name>
    <dbReference type="NCBI Taxonomy" id="70096"/>
    <lineage>
        <taxon>Eukaryota</taxon>
        <taxon>Fungi</taxon>
        <taxon>Dikarya</taxon>
        <taxon>Ascomycota</taxon>
        <taxon>Pezizomycotina</taxon>
        <taxon>Eurotiomycetes</taxon>
        <taxon>Eurotiomycetidae</taxon>
        <taxon>Eurotiales</taxon>
        <taxon>Aspergillaceae</taxon>
        <taxon>Penicillium</taxon>
    </lineage>
</organism>
<protein>
    <submittedName>
        <fullName evidence="1">Uncharacterized protein</fullName>
    </submittedName>
</protein>
<sequence>MSRNIDQWPAPRESKKLKVIIASASRSGTLGLYKAMKILGYKPYHMYECCAIGGVPHMKVLKEAVTSEHNRLSGIKKYTKADYDKWLADYDCVVEIPSYVGPDLIQAYAQDPDVKFIFTERPPEKWAVSVNNTVAGVVAAGDRFPFSILKYFDTTLYEFFTLNKVMYGALTGCTMPGHPDNERLLQKWYTDYVKTVKAIVPADRLCHIQLSDGLNWEKICPFLDLPIPTEEYPDRNEPEKFKARVEGFLKSKVISLAFVLALQVHCHDGNNILDPDRGINVLIFLAQMIHRAILHPQALPGILRVVNGRHGSTQTRSGSGIHA</sequence>
<reference evidence="1" key="1">
    <citation type="submission" date="2022-12" db="EMBL/GenBank/DDBJ databases">
        <authorList>
            <person name="Petersen C."/>
        </authorList>
    </citation>
    <scope>NUCLEOTIDE SEQUENCE</scope>
    <source>
        <strain evidence="1">IBT 15544</strain>
    </source>
</reference>
<dbReference type="InterPro" id="IPR040632">
    <property type="entry name" value="Sulfotransfer_4"/>
</dbReference>
<dbReference type="Pfam" id="PF17784">
    <property type="entry name" value="Sulfotransfer_4"/>
    <property type="match status" value="1"/>
</dbReference>
<keyword evidence="2" id="KW-1185">Reference proteome</keyword>
<dbReference type="AlphaFoldDB" id="A0A9W9NE74"/>
<comment type="caution">
    <text evidence="1">The sequence shown here is derived from an EMBL/GenBank/DDBJ whole genome shotgun (WGS) entry which is preliminary data.</text>
</comment>
<dbReference type="PANTHER" id="PTHR36978:SF4">
    <property type="entry name" value="P-LOOP CONTAINING NUCLEOSIDE TRIPHOSPHATE HYDROLASE PROTEIN"/>
    <property type="match status" value="1"/>
</dbReference>
<evidence type="ECO:0000313" key="2">
    <source>
        <dbReference type="Proteomes" id="UP001150904"/>
    </source>
</evidence>
<dbReference type="OrthoDB" id="408152at2759"/>
<accession>A0A9W9NE74</accession>
<evidence type="ECO:0000313" key="1">
    <source>
        <dbReference type="EMBL" id="KAJ5218204.1"/>
    </source>
</evidence>